<name>A0A2H0C182_9BACT</name>
<dbReference type="AlphaFoldDB" id="A0A2H0C182"/>
<accession>A0A2H0C182</accession>
<organism evidence="1 2">
    <name type="scientific">Candidatus Roizmanbacteria bacterium CG22_combo_CG10-13_8_21_14_all_34_12</name>
    <dbReference type="NCBI Taxonomy" id="1974860"/>
    <lineage>
        <taxon>Bacteria</taxon>
        <taxon>Candidatus Roizmaniibacteriota</taxon>
    </lineage>
</organism>
<evidence type="ECO:0000313" key="2">
    <source>
        <dbReference type="Proteomes" id="UP000229699"/>
    </source>
</evidence>
<reference evidence="1 2" key="1">
    <citation type="submission" date="2017-09" db="EMBL/GenBank/DDBJ databases">
        <title>Depth-based differentiation of microbial function through sediment-hosted aquifers and enrichment of novel symbionts in the deep terrestrial subsurface.</title>
        <authorList>
            <person name="Probst A.J."/>
            <person name="Ladd B."/>
            <person name="Jarett J.K."/>
            <person name="Geller-Mcgrath D.E."/>
            <person name="Sieber C.M."/>
            <person name="Emerson J.B."/>
            <person name="Anantharaman K."/>
            <person name="Thomas B.C."/>
            <person name="Malmstrom R."/>
            <person name="Stieglmeier M."/>
            <person name="Klingl A."/>
            <person name="Woyke T."/>
            <person name="Ryan C.M."/>
            <person name="Banfield J.F."/>
        </authorList>
    </citation>
    <scope>NUCLEOTIDE SEQUENCE [LARGE SCALE GENOMIC DNA]</scope>
    <source>
        <strain evidence="1">CG22_combo_CG10-13_8_21_14_all_34_12</strain>
    </source>
</reference>
<comment type="caution">
    <text evidence="1">The sequence shown here is derived from an EMBL/GenBank/DDBJ whole genome shotgun (WGS) entry which is preliminary data.</text>
</comment>
<evidence type="ECO:0000313" key="1">
    <source>
        <dbReference type="EMBL" id="PIP63664.1"/>
    </source>
</evidence>
<dbReference type="Proteomes" id="UP000229699">
    <property type="component" value="Unassembled WGS sequence"/>
</dbReference>
<sequence length="105" mass="12108">MKTSEIALSEAKLLEVRRDNLKHNLDTFGIKIPKRLRTKRGTPSDKAVKIFQEAVPPLVYQFLLSPDVLGINSIFRSLMILHQTRPDLRYSNRLKEKLPTVVLKI</sequence>
<dbReference type="EMBL" id="PCTC01000024">
    <property type="protein sequence ID" value="PIP63664.1"/>
    <property type="molecule type" value="Genomic_DNA"/>
</dbReference>
<protein>
    <submittedName>
        <fullName evidence="1">Uncharacterized protein</fullName>
    </submittedName>
</protein>
<proteinExistence type="predicted"/>
<gene>
    <name evidence="1" type="ORF">COW97_01270</name>
</gene>